<dbReference type="NCBIfam" id="TIGR02436">
    <property type="entry name" value="four helix bundle protein"/>
    <property type="match status" value="1"/>
</dbReference>
<gene>
    <name evidence="1" type="ORF">COY52_06310</name>
</gene>
<dbReference type="Pfam" id="PF05635">
    <property type="entry name" value="23S_rRNA_IVP"/>
    <property type="match status" value="1"/>
</dbReference>
<protein>
    <submittedName>
        <fullName evidence="1">Four helix bundle protein</fullName>
    </submittedName>
</protein>
<dbReference type="PANTHER" id="PTHR38471:SF2">
    <property type="entry name" value="FOUR HELIX BUNDLE PROTEIN"/>
    <property type="match status" value="1"/>
</dbReference>
<proteinExistence type="predicted"/>
<dbReference type="SUPFAM" id="SSF158446">
    <property type="entry name" value="IVS-encoded protein-like"/>
    <property type="match status" value="1"/>
</dbReference>
<dbReference type="InterPro" id="IPR012657">
    <property type="entry name" value="23S_rRNA-intervening_sequence"/>
</dbReference>
<dbReference type="Proteomes" id="UP000229307">
    <property type="component" value="Unassembled WGS sequence"/>
</dbReference>
<dbReference type="AlphaFoldDB" id="A0A2M7SB38"/>
<sequence length="102" mass="11768">MKLVTEIYNITKTFPSEEKFGLISQMTRAASSIPSNIAEGFRRRYSNEFRQFLHMSLGSIAELETQITIAQRLGYIDKTREETFLGELDKISRMTMGLIKKL</sequence>
<reference evidence="2" key="1">
    <citation type="submission" date="2017-09" db="EMBL/GenBank/DDBJ databases">
        <title>Depth-based differentiation of microbial function through sediment-hosted aquifers and enrichment of novel symbionts in the deep terrestrial subsurface.</title>
        <authorList>
            <person name="Probst A.J."/>
            <person name="Ladd B."/>
            <person name="Jarett J.K."/>
            <person name="Geller-Mcgrath D.E."/>
            <person name="Sieber C.M.K."/>
            <person name="Emerson J.B."/>
            <person name="Anantharaman K."/>
            <person name="Thomas B.C."/>
            <person name="Malmstrom R."/>
            <person name="Stieglmeier M."/>
            <person name="Klingl A."/>
            <person name="Woyke T."/>
            <person name="Ryan C.M."/>
            <person name="Banfield J.F."/>
        </authorList>
    </citation>
    <scope>NUCLEOTIDE SEQUENCE [LARGE SCALE GENOMIC DNA]</scope>
</reference>
<evidence type="ECO:0000313" key="2">
    <source>
        <dbReference type="Proteomes" id="UP000229307"/>
    </source>
</evidence>
<dbReference type="InterPro" id="IPR036583">
    <property type="entry name" value="23S_rRNA_IVS_sf"/>
</dbReference>
<dbReference type="EMBL" id="PFMR01000170">
    <property type="protein sequence ID" value="PIZ16711.1"/>
    <property type="molecule type" value="Genomic_DNA"/>
</dbReference>
<organism evidence="1 2">
    <name type="scientific">Candidatus Desantisbacteria bacterium CG_4_10_14_0_8_um_filter_48_22</name>
    <dbReference type="NCBI Taxonomy" id="1974543"/>
    <lineage>
        <taxon>Bacteria</taxon>
        <taxon>Candidatus Desantisiibacteriota</taxon>
    </lineage>
</organism>
<dbReference type="CDD" id="cd16377">
    <property type="entry name" value="23S_rRNA_IVP_like"/>
    <property type="match status" value="1"/>
</dbReference>
<dbReference type="PANTHER" id="PTHR38471">
    <property type="entry name" value="FOUR HELIX BUNDLE PROTEIN"/>
    <property type="match status" value="1"/>
</dbReference>
<comment type="caution">
    <text evidence="1">The sequence shown here is derived from an EMBL/GenBank/DDBJ whole genome shotgun (WGS) entry which is preliminary data.</text>
</comment>
<name>A0A2M7SB38_9BACT</name>
<evidence type="ECO:0000313" key="1">
    <source>
        <dbReference type="EMBL" id="PIZ16711.1"/>
    </source>
</evidence>
<dbReference type="Gene3D" id="1.20.1440.60">
    <property type="entry name" value="23S rRNA-intervening sequence"/>
    <property type="match status" value="1"/>
</dbReference>
<accession>A0A2M7SB38</accession>